<feature type="domain" description="Tc1-like transposase DDE" evidence="1">
    <location>
        <begin position="169"/>
        <end position="301"/>
    </location>
</feature>
<organism evidence="2 3">
    <name type="scientific">Halteria grandinella</name>
    <dbReference type="NCBI Taxonomy" id="5974"/>
    <lineage>
        <taxon>Eukaryota</taxon>
        <taxon>Sar</taxon>
        <taxon>Alveolata</taxon>
        <taxon>Ciliophora</taxon>
        <taxon>Intramacronucleata</taxon>
        <taxon>Spirotrichea</taxon>
        <taxon>Stichotrichia</taxon>
        <taxon>Sporadotrichida</taxon>
        <taxon>Halteriidae</taxon>
        <taxon>Halteria</taxon>
    </lineage>
</organism>
<evidence type="ECO:0000313" key="3">
    <source>
        <dbReference type="Proteomes" id="UP000785679"/>
    </source>
</evidence>
<dbReference type="Proteomes" id="UP000785679">
    <property type="component" value="Unassembled WGS sequence"/>
</dbReference>
<keyword evidence="3" id="KW-1185">Reference proteome</keyword>
<dbReference type="Pfam" id="PF13358">
    <property type="entry name" value="DDE_3"/>
    <property type="match status" value="1"/>
</dbReference>
<comment type="caution">
    <text evidence="2">The sequence shown here is derived from an EMBL/GenBank/DDBJ whole genome shotgun (WGS) entry which is preliminary data.</text>
</comment>
<dbReference type="InterPro" id="IPR012337">
    <property type="entry name" value="RNaseH-like_sf"/>
</dbReference>
<gene>
    <name evidence="2" type="ORF">FGO68_gene16122</name>
</gene>
<name>A0A8J8SXN1_HALGN</name>
<dbReference type="InterPro" id="IPR038717">
    <property type="entry name" value="Tc1-like_DDE_dom"/>
</dbReference>
<dbReference type="OrthoDB" id="2266637at2759"/>
<dbReference type="AlphaFoldDB" id="A0A8J8SXN1"/>
<accession>A0A8J8SXN1</accession>
<evidence type="ECO:0000259" key="1">
    <source>
        <dbReference type="Pfam" id="PF13358"/>
    </source>
</evidence>
<protein>
    <recommendedName>
        <fullName evidence="1">Tc1-like transposase DDE domain-containing protein</fullName>
    </recommendedName>
</protein>
<dbReference type="GO" id="GO:0003676">
    <property type="term" value="F:nucleic acid binding"/>
    <property type="evidence" value="ECO:0007669"/>
    <property type="project" value="InterPro"/>
</dbReference>
<dbReference type="PANTHER" id="PTHR46564">
    <property type="entry name" value="TRANSPOSASE"/>
    <property type="match status" value="1"/>
</dbReference>
<evidence type="ECO:0000313" key="2">
    <source>
        <dbReference type="EMBL" id="TNV74642.1"/>
    </source>
</evidence>
<dbReference type="Gene3D" id="3.30.420.10">
    <property type="entry name" value="Ribonuclease H-like superfamily/Ribonuclease H"/>
    <property type="match status" value="1"/>
</dbReference>
<proteinExistence type="predicted"/>
<dbReference type="PANTHER" id="PTHR46564:SF1">
    <property type="entry name" value="TRANSPOSASE"/>
    <property type="match status" value="1"/>
</dbReference>
<sequence>MPRPRMPLSRDARLLEYLSLLRYGTTDRFHQRKPLLNCTSIAKIVQLKPSTVQYLIKVYQRPALQVAPLFNRRLLRLRKHHIEFLTSEDTLRAWAHLSLKQRAKLAHRQFPEVKFSSSSLQRLYKKHGIRFKFIQKIKKEIDFHDEVYRELFTKMVQQLQEVKDADLPLIFLDEAIFSFNTFKTKAWSKAYKNIVIKDHAIKVKTQALIAAISLEDGFVDYLLHPKSIKTEEFKVFLKQLSNRFDSKPFAIFLDNLSVHKTNLSKECFQELQITPIFNIPYSPQFNGIESYFSILKNEYKNLLLQQIIKGEKVDAVRFIKMAIEAIDEQKTKRCVKYGLDCIKQQQEDLRK</sequence>
<dbReference type="EMBL" id="RRYP01016747">
    <property type="protein sequence ID" value="TNV74642.1"/>
    <property type="molecule type" value="Genomic_DNA"/>
</dbReference>
<reference evidence="2" key="1">
    <citation type="submission" date="2019-06" db="EMBL/GenBank/DDBJ databases">
        <authorList>
            <person name="Zheng W."/>
        </authorList>
    </citation>
    <scope>NUCLEOTIDE SEQUENCE</scope>
    <source>
        <strain evidence="2">QDHG01</strain>
    </source>
</reference>
<dbReference type="InterPro" id="IPR036397">
    <property type="entry name" value="RNaseH_sf"/>
</dbReference>
<dbReference type="SUPFAM" id="SSF53098">
    <property type="entry name" value="Ribonuclease H-like"/>
    <property type="match status" value="1"/>
</dbReference>